<keyword evidence="3" id="KW-0677">Repeat</keyword>
<keyword evidence="5 6" id="KW-0904">Protein phosphatase</keyword>
<dbReference type="eggNOG" id="KOG0698">
    <property type="taxonomic scope" value="Eukaryota"/>
</dbReference>
<dbReference type="GO" id="GO:0004721">
    <property type="term" value="F:phosphoprotein phosphatase activity"/>
    <property type="evidence" value="ECO:0007669"/>
    <property type="project" value="UniProtKB-KW"/>
</dbReference>
<dbReference type="PROSITE" id="PS01032">
    <property type="entry name" value="PPM_1"/>
    <property type="match status" value="1"/>
</dbReference>
<evidence type="ECO:0000256" key="3">
    <source>
        <dbReference type="ARBA" id="ARBA00022737"/>
    </source>
</evidence>
<dbReference type="Proteomes" id="UP000054560">
    <property type="component" value="Unassembled WGS sequence"/>
</dbReference>
<dbReference type="Gene3D" id="3.60.40.10">
    <property type="entry name" value="PPM-type phosphatase domain"/>
    <property type="match status" value="2"/>
</dbReference>
<comment type="similarity">
    <text evidence="6">Belongs to the PP2C family.</text>
</comment>
<dbReference type="InterPro" id="IPR003591">
    <property type="entry name" value="Leu-rich_rpt_typical-subtyp"/>
</dbReference>
<sequence>SLVMSMNNLSTLPREFQRLVNLRVLNVSFNKFTEIPECVYQLSRLEQLSIAGNELKVLPKDIGRLTNLFKLYIQRNFLTELPDQLNTLRELQMLNASYNYITKMPKLDMAGLEFVCLNQNPLEEVWCESENLYLFQLSDTLVQSLYMGVNTANLVHVVLARNKLTELSDAAFNAMANVESLIVDHNELTCLPKRTFESNSLQFFSACWNKIEALPTQVSNPNLVDIRLQNNRIKVLPPAFDQFHQLRTLQMSGNPLEAVPGFCNSNANVMEEVSLSHCQLDDSVWACILTMTRLRILDLSYNRSITELPPALGARCPNLEIINLVGNDLHDITPIRSINGVKQLFLGRNFVTQIPSPMFLPSLFHLDMSYNKLATCDLTLTTTLRVLELQGNDNLQPNTQKKLEALAVCWTSGESSMQGRRPTMEDAHLLLNSFTDSGDGLFAVFDGHAGDDAALVMAHVFADEFLKALADPPTGCSCGCVCEKGCYKSVMFSAFREANHIVGGKKFDKGGATSVVLYITPPIQAQSAGEPAGCKCTEATPDADVCEGTHHRNTVGINTATHTIDIATDNTIPNEDTSMAGARTPEGVNSDDITSVAMVTEGSDGIEINAESVGFAVDTVVQTANVPTEGLSNGAPSGSENGERYMVIGNVGDAEAAMCMSDGTAVELTVKHSICRKEEETRIRSHAGGYITDAGRVVGVLATCRAVGDFRLYPYVSCVPSVRKVKLTQDVKFVILACDGLFDVMSLQEAVDLIIDFTDPAMAAAYLRNYAFAMGSADNISVQVILFNHT</sequence>
<feature type="non-terminal residue" evidence="9">
    <location>
        <position position="1"/>
    </location>
</feature>
<evidence type="ECO:0000256" key="4">
    <source>
        <dbReference type="ARBA" id="ARBA00022801"/>
    </source>
</evidence>
<keyword evidence="2" id="KW-0479">Metal-binding</keyword>
<evidence type="ECO:0000256" key="7">
    <source>
        <dbReference type="SAM" id="MobiDB-lite"/>
    </source>
</evidence>
<accession>A0A0L0GDI2</accession>
<reference evidence="9 10" key="1">
    <citation type="submission" date="2011-02" db="EMBL/GenBank/DDBJ databases">
        <title>The Genome Sequence of Sphaeroforma arctica JP610.</title>
        <authorList>
            <consortium name="The Broad Institute Genome Sequencing Platform"/>
            <person name="Russ C."/>
            <person name="Cuomo C."/>
            <person name="Young S.K."/>
            <person name="Zeng Q."/>
            <person name="Gargeya S."/>
            <person name="Alvarado L."/>
            <person name="Berlin A."/>
            <person name="Chapman S.B."/>
            <person name="Chen Z."/>
            <person name="Freedman E."/>
            <person name="Gellesch M."/>
            <person name="Goldberg J."/>
            <person name="Griggs A."/>
            <person name="Gujja S."/>
            <person name="Heilman E."/>
            <person name="Heiman D."/>
            <person name="Howarth C."/>
            <person name="Mehta T."/>
            <person name="Neiman D."/>
            <person name="Pearson M."/>
            <person name="Roberts A."/>
            <person name="Saif S."/>
            <person name="Shea T."/>
            <person name="Shenoy N."/>
            <person name="Sisk P."/>
            <person name="Stolte C."/>
            <person name="Sykes S."/>
            <person name="White J."/>
            <person name="Yandava C."/>
            <person name="Burger G."/>
            <person name="Gray M.W."/>
            <person name="Holland P.W.H."/>
            <person name="King N."/>
            <person name="Lang F.B.F."/>
            <person name="Roger A.J."/>
            <person name="Ruiz-Trillo I."/>
            <person name="Haas B."/>
            <person name="Nusbaum C."/>
            <person name="Birren B."/>
        </authorList>
    </citation>
    <scope>NUCLEOTIDE SEQUENCE [LARGE SCALE GENOMIC DNA]</scope>
    <source>
        <strain evidence="9 10">JP610</strain>
    </source>
</reference>
<dbReference type="CDD" id="cd00143">
    <property type="entry name" value="PP2Cc"/>
    <property type="match status" value="1"/>
</dbReference>
<dbReference type="PROSITE" id="PS51450">
    <property type="entry name" value="LRR"/>
    <property type="match status" value="1"/>
</dbReference>
<dbReference type="OrthoDB" id="10264738at2759"/>
<dbReference type="PROSITE" id="PS51746">
    <property type="entry name" value="PPM_2"/>
    <property type="match status" value="1"/>
</dbReference>
<dbReference type="RefSeq" id="XP_014160220.1">
    <property type="nucleotide sequence ID" value="XM_014304745.1"/>
</dbReference>
<dbReference type="Pfam" id="PF13855">
    <property type="entry name" value="LRR_8"/>
    <property type="match status" value="1"/>
</dbReference>
<dbReference type="AlphaFoldDB" id="A0A0L0GDI2"/>
<feature type="domain" description="PPM-type phosphatase" evidence="8">
    <location>
        <begin position="411"/>
        <end position="787"/>
    </location>
</feature>
<dbReference type="InterPro" id="IPR025875">
    <property type="entry name" value="Leu-rich_rpt_4"/>
</dbReference>
<dbReference type="InterPro" id="IPR032675">
    <property type="entry name" value="LRR_dom_sf"/>
</dbReference>
<dbReference type="EMBL" id="KQ241658">
    <property type="protein sequence ID" value="KNC86318.1"/>
    <property type="molecule type" value="Genomic_DNA"/>
</dbReference>
<dbReference type="PANTHER" id="PTHR48051:SF1">
    <property type="entry name" value="RAS SUPPRESSOR PROTEIN 1"/>
    <property type="match status" value="1"/>
</dbReference>
<dbReference type="SMART" id="SM00369">
    <property type="entry name" value="LRR_TYP"/>
    <property type="match status" value="8"/>
</dbReference>
<proteinExistence type="inferred from homology"/>
<evidence type="ECO:0000256" key="5">
    <source>
        <dbReference type="ARBA" id="ARBA00022912"/>
    </source>
</evidence>
<keyword evidence="10" id="KW-1185">Reference proteome</keyword>
<dbReference type="eggNOG" id="KOG0618">
    <property type="taxonomic scope" value="Eukaryota"/>
</dbReference>
<dbReference type="InterPro" id="IPR036457">
    <property type="entry name" value="PPM-type-like_dom_sf"/>
</dbReference>
<dbReference type="Pfam" id="PF23598">
    <property type="entry name" value="LRR_14"/>
    <property type="match status" value="1"/>
</dbReference>
<dbReference type="InterPro" id="IPR055414">
    <property type="entry name" value="LRR_R13L4/SHOC2-like"/>
</dbReference>
<dbReference type="InterPro" id="IPR050216">
    <property type="entry name" value="LRR_domain-containing"/>
</dbReference>
<dbReference type="GO" id="GO:0046872">
    <property type="term" value="F:metal ion binding"/>
    <property type="evidence" value="ECO:0007669"/>
    <property type="project" value="UniProtKB-KW"/>
</dbReference>
<evidence type="ECO:0000313" key="10">
    <source>
        <dbReference type="Proteomes" id="UP000054560"/>
    </source>
</evidence>
<dbReference type="GeneID" id="25902046"/>
<keyword evidence="4 6" id="KW-0378">Hydrolase</keyword>
<dbReference type="PANTHER" id="PTHR48051">
    <property type="match status" value="1"/>
</dbReference>
<dbReference type="STRING" id="667725.A0A0L0GDI2"/>
<name>A0A0L0GDI2_9EUKA</name>
<dbReference type="InterPro" id="IPR001932">
    <property type="entry name" value="PPM-type_phosphatase-like_dom"/>
</dbReference>
<dbReference type="Pfam" id="PF12799">
    <property type="entry name" value="LRR_4"/>
    <property type="match status" value="1"/>
</dbReference>
<dbReference type="InterPro" id="IPR000222">
    <property type="entry name" value="PP2C_BS"/>
</dbReference>
<evidence type="ECO:0000256" key="2">
    <source>
        <dbReference type="ARBA" id="ARBA00022723"/>
    </source>
</evidence>
<dbReference type="SUPFAM" id="SSF81606">
    <property type="entry name" value="PP2C-like"/>
    <property type="match status" value="1"/>
</dbReference>
<evidence type="ECO:0000259" key="8">
    <source>
        <dbReference type="PROSITE" id="PS51746"/>
    </source>
</evidence>
<dbReference type="Pfam" id="PF00481">
    <property type="entry name" value="PP2C"/>
    <property type="match status" value="2"/>
</dbReference>
<dbReference type="InterPro" id="IPR001611">
    <property type="entry name" value="Leu-rich_rpt"/>
</dbReference>
<organism evidence="9 10">
    <name type="scientific">Sphaeroforma arctica JP610</name>
    <dbReference type="NCBI Taxonomy" id="667725"/>
    <lineage>
        <taxon>Eukaryota</taxon>
        <taxon>Ichthyosporea</taxon>
        <taxon>Ichthyophonida</taxon>
        <taxon>Sphaeroforma</taxon>
    </lineage>
</organism>
<dbReference type="GO" id="GO:0005737">
    <property type="term" value="C:cytoplasm"/>
    <property type="evidence" value="ECO:0007669"/>
    <property type="project" value="TreeGrafter"/>
</dbReference>
<dbReference type="SUPFAM" id="SSF52058">
    <property type="entry name" value="L domain-like"/>
    <property type="match status" value="2"/>
</dbReference>
<keyword evidence="1" id="KW-0433">Leucine-rich repeat</keyword>
<dbReference type="SMART" id="SM00364">
    <property type="entry name" value="LRR_BAC"/>
    <property type="match status" value="7"/>
</dbReference>
<dbReference type="SMART" id="SM00332">
    <property type="entry name" value="PP2Cc"/>
    <property type="match status" value="1"/>
</dbReference>
<evidence type="ECO:0000256" key="1">
    <source>
        <dbReference type="ARBA" id="ARBA00022614"/>
    </source>
</evidence>
<gene>
    <name evidence="9" type="ORF">SARC_01542</name>
</gene>
<protein>
    <recommendedName>
        <fullName evidence="8">PPM-type phosphatase domain-containing protein</fullName>
    </recommendedName>
</protein>
<feature type="region of interest" description="Disordered" evidence="7">
    <location>
        <begin position="570"/>
        <end position="590"/>
    </location>
</feature>
<dbReference type="Gene3D" id="3.80.10.10">
    <property type="entry name" value="Ribonuclease Inhibitor"/>
    <property type="match status" value="3"/>
</dbReference>
<evidence type="ECO:0000313" key="9">
    <source>
        <dbReference type="EMBL" id="KNC86318.1"/>
    </source>
</evidence>
<evidence type="ECO:0000256" key="6">
    <source>
        <dbReference type="RuleBase" id="RU003465"/>
    </source>
</evidence>